<dbReference type="OrthoDB" id="9797344at2"/>
<dbReference type="PANTHER" id="PTHR33594">
    <property type="entry name" value="SUPERFAMILY HYDROLASE, PUTATIVE (AFU_ORTHOLOGUE AFUA_1G03035)-RELATED"/>
    <property type="match status" value="1"/>
</dbReference>
<dbReference type="CDD" id="cd00077">
    <property type="entry name" value="HDc"/>
    <property type="match status" value="1"/>
</dbReference>
<dbReference type="InterPro" id="IPR006674">
    <property type="entry name" value="HD_domain"/>
</dbReference>
<gene>
    <name evidence="2" type="ORF">SY83_16625</name>
</gene>
<proteinExistence type="predicted"/>
<reference evidence="2 3" key="1">
    <citation type="submission" date="2015-01" db="EMBL/GenBank/DDBJ databases">
        <title>Paenibacillus swuensis/DY6/whole genome sequencing.</title>
        <authorList>
            <person name="Kim M.K."/>
            <person name="Srinivasan S."/>
            <person name="Lee J.-J."/>
        </authorList>
    </citation>
    <scope>NUCLEOTIDE SEQUENCE [LARGE SCALE GENOMIC DNA]</scope>
    <source>
        <strain evidence="2 3">DY6</strain>
    </source>
</reference>
<accession>A0A172TKT3</accession>
<dbReference type="PANTHER" id="PTHR33594:SF1">
    <property type="entry name" value="HD_PDEASE DOMAIN-CONTAINING PROTEIN"/>
    <property type="match status" value="1"/>
</dbReference>
<name>A0A172TKT3_9BACL</name>
<dbReference type="Gene3D" id="1.20.58.1910">
    <property type="match status" value="1"/>
</dbReference>
<keyword evidence="2" id="KW-0378">Hydrolase</keyword>
<dbReference type="KEGG" id="pswu:SY83_16625"/>
<dbReference type="SUPFAM" id="SSF109604">
    <property type="entry name" value="HD-domain/PDEase-like"/>
    <property type="match status" value="1"/>
</dbReference>
<organism evidence="2 3">
    <name type="scientific">Paenibacillus swuensis</name>
    <dbReference type="NCBI Taxonomy" id="1178515"/>
    <lineage>
        <taxon>Bacteria</taxon>
        <taxon>Bacillati</taxon>
        <taxon>Bacillota</taxon>
        <taxon>Bacilli</taxon>
        <taxon>Bacillales</taxon>
        <taxon>Paenibacillaceae</taxon>
        <taxon>Paenibacillus</taxon>
    </lineage>
</organism>
<keyword evidence="3" id="KW-1185">Reference proteome</keyword>
<protein>
    <submittedName>
        <fullName evidence="2">Phosphohydrolase</fullName>
    </submittedName>
</protein>
<feature type="domain" description="HD/PDEase" evidence="1">
    <location>
        <begin position="24"/>
        <end position="138"/>
    </location>
</feature>
<dbReference type="RefSeq" id="WP_068608535.1">
    <property type="nucleotide sequence ID" value="NZ_CP011388.1"/>
</dbReference>
<dbReference type="STRING" id="1178515.SY83_16625"/>
<dbReference type="Proteomes" id="UP000076927">
    <property type="component" value="Chromosome"/>
</dbReference>
<sequence length="217" mass="24687">MAEKNQHILSNAREWVIAKLGEDSSGHDAWHTFRVANTALRIALEEGADSYICELAALLHDMADEKLVPDVAEAEAEMIRWMHNEGVDSDAVDHVMEIIRTMSFKGGNRPAVRTLEGRVVQDADRLDAIGAIGIARVFAYTGWKGSPLHDPNLTPRDEMTPEEYRNGKDTAINHFYEKLLRLKALMNTNYGLQLAGERHAFMEQYLEQFYEEWEGKR</sequence>
<dbReference type="Gene3D" id="1.10.472.50">
    <property type="entry name" value="HD-domain/PDEase-like"/>
    <property type="match status" value="1"/>
</dbReference>
<dbReference type="EMBL" id="CP011388">
    <property type="protein sequence ID" value="ANE47640.1"/>
    <property type="molecule type" value="Genomic_DNA"/>
</dbReference>
<dbReference type="GO" id="GO:0016787">
    <property type="term" value="F:hydrolase activity"/>
    <property type="evidence" value="ECO:0007669"/>
    <property type="project" value="UniProtKB-KW"/>
</dbReference>
<dbReference type="PATRIC" id="fig|1178515.4.peg.3344"/>
<evidence type="ECO:0000259" key="1">
    <source>
        <dbReference type="SMART" id="SM00471"/>
    </source>
</evidence>
<dbReference type="Pfam" id="PF01966">
    <property type="entry name" value="HD"/>
    <property type="match status" value="1"/>
</dbReference>
<evidence type="ECO:0000313" key="2">
    <source>
        <dbReference type="EMBL" id="ANE47640.1"/>
    </source>
</evidence>
<dbReference type="InterPro" id="IPR003607">
    <property type="entry name" value="HD/PDEase_dom"/>
</dbReference>
<dbReference type="AlphaFoldDB" id="A0A172TKT3"/>
<dbReference type="SMART" id="SM00471">
    <property type="entry name" value="HDc"/>
    <property type="match status" value="1"/>
</dbReference>
<evidence type="ECO:0000313" key="3">
    <source>
        <dbReference type="Proteomes" id="UP000076927"/>
    </source>
</evidence>